<sequence length="149" mass="16696">MAAAAGHAVTANPEASQEETDQQERNNKKVKRSENNLETTIPMVVPEGPLFPDQPRGKTSYRAMLGGRSADVDMSDGLQEVLKGYLSEESHPEDEDDDDHFFPTVGLTSNDKKRIYRRWQNTLIIKLLGKRVGYRFFTSNLNEPVASEG</sequence>
<feature type="region of interest" description="Disordered" evidence="1">
    <location>
        <begin position="1"/>
        <end position="61"/>
    </location>
</feature>
<gene>
    <name evidence="2" type="ORF">Tsubulata_019083</name>
</gene>
<protein>
    <submittedName>
        <fullName evidence="2">Uncharacterized protein</fullName>
    </submittedName>
</protein>
<proteinExistence type="predicted"/>
<reference evidence="2" key="2">
    <citation type="journal article" date="2023" name="Plants (Basel)">
        <title>Annotation of the Turnera subulata (Passifloraceae) Draft Genome Reveals the S-Locus Evolved after the Divergence of Turneroideae from Passifloroideae in a Stepwise Manner.</title>
        <authorList>
            <person name="Henning P.M."/>
            <person name="Roalson E.H."/>
            <person name="Mir W."/>
            <person name="McCubbin A.G."/>
            <person name="Shore J.S."/>
        </authorList>
    </citation>
    <scope>NUCLEOTIDE SEQUENCE</scope>
    <source>
        <strain evidence="2">F60SS</strain>
    </source>
</reference>
<dbReference type="Proteomes" id="UP001141552">
    <property type="component" value="Unassembled WGS sequence"/>
</dbReference>
<evidence type="ECO:0000313" key="2">
    <source>
        <dbReference type="EMBL" id="KAJ4850545.1"/>
    </source>
</evidence>
<evidence type="ECO:0000256" key="1">
    <source>
        <dbReference type="SAM" id="MobiDB-lite"/>
    </source>
</evidence>
<feature type="compositionally biased region" description="Basic and acidic residues" evidence="1">
    <location>
        <begin position="22"/>
        <end position="35"/>
    </location>
</feature>
<dbReference type="EMBL" id="JAKUCV010000288">
    <property type="protein sequence ID" value="KAJ4850545.1"/>
    <property type="molecule type" value="Genomic_DNA"/>
</dbReference>
<reference evidence="2" key="1">
    <citation type="submission" date="2022-02" db="EMBL/GenBank/DDBJ databases">
        <authorList>
            <person name="Henning P.M."/>
            <person name="McCubbin A.G."/>
            <person name="Shore J.S."/>
        </authorList>
    </citation>
    <scope>NUCLEOTIDE SEQUENCE</scope>
    <source>
        <strain evidence="2">F60SS</strain>
        <tissue evidence="2">Leaves</tissue>
    </source>
</reference>
<evidence type="ECO:0000313" key="3">
    <source>
        <dbReference type="Proteomes" id="UP001141552"/>
    </source>
</evidence>
<dbReference type="AlphaFoldDB" id="A0A9Q0JRV9"/>
<comment type="caution">
    <text evidence="2">The sequence shown here is derived from an EMBL/GenBank/DDBJ whole genome shotgun (WGS) entry which is preliminary data.</text>
</comment>
<keyword evidence="3" id="KW-1185">Reference proteome</keyword>
<organism evidence="2 3">
    <name type="scientific">Turnera subulata</name>
    <dbReference type="NCBI Taxonomy" id="218843"/>
    <lineage>
        <taxon>Eukaryota</taxon>
        <taxon>Viridiplantae</taxon>
        <taxon>Streptophyta</taxon>
        <taxon>Embryophyta</taxon>
        <taxon>Tracheophyta</taxon>
        <taxon>Spermatophyta</taxon>
        <taxon>Magnoliopsida</taxon>
        <taxon>eudicotyledons</taxon>
        <taxon>Gunneridae</taxon>
        <taxon>Pentapetalae</taxon>
        <taxon>rosids</taxon>
        <taxon>fabids</taxon>
        <taxon>Malpighiales</taxon>
        <taxon>Passifloraceae</taxon>
        <taxon>Turnera</taxon>
    </lineage>
</organism>
<name>A0A9Q0JRV9_9ROSI</name>
<accession>A0A9Q0JRV9</accession>